<dbReference type="InterPro" id="IPR005875">
    <property type="entry name" value="PurK"/>
</dbReference>
<dbReference type="InterPro" id="IPR013815">
    <property type="entry name" value="ATP_grasp_subdomain_1"/>
</dbReference>
<proteinExistence type="inferred from homology"/>
<comment type="function">
    <text evidence="5">Catalyzes the ATP-dependent conversion of 5-aminoimidazole ribonucleotide (AIR) and HCO(3)- to N5-carboxyaminoimidazole ribonucleotide (N5-CAIR).</text>
</comment>
<dbReference type="GO" id="GO:0005829">
    <property type="term" value="C:cytosol"/>
    <property type="evidence" value="ECO:0007669"/>
    <property type="project" value="TreeGrafter"/>
</dbReference>
<dbReference type="EMBL" id="BAEQ01000041">
    <property type="protein sequence ID" value="GAC29106.1"/>
    <property type="molecule type" value="Genomic_DNA"/>
</dbReference>
<gene>
    <name evidence="4 5 7" type="primary">purK</name>
    <name evidence="7" type="ORF">GPAL_2245</name>
</gene>
<comment type="catalytic activity">
    <reaction evidence="4 5">
        <text>5-amino-1-(5-phospho-beta-D-ribosyl)imidazole + hydrogencarbonate + ATP = 5-carboxyamino-1-(5-phospho-D-ribosyl)imidazole + ADP + phosphate + 2 H(+)</text>
        <dbReference type="Rhea" id="RHEA:19317"/>
        <dbReference type="ChEBI" id="CHEBI:15378"/>
        <dbReference type="ChEBI" id="CHEBI:17544"/>
        <dbReference type="ChEBI" id="CHEBI:30616"/>
        <dbReference type="ChEBI" id="CHEBI:43474"/>
        <dbReference type="ChEBI" id="CHEBI:58730"/>
        <dbReference type="ChEBI" id="CHEBI:137981"/>
        <dbReference type="ChEBI" id="CHEBI:456216"/>
        <dbReference type="EC" id="6.3.4.18"/>
    </reaction>
</comment>
<dbReference type="InterPro" id="IPR003135">
    <property type="entry name" value="ATP-grasp_carboxylate-amine"/>
</dbReference>
<protein>
    <recommendedName>
        <fullName evidence="4 5">N5-carboxyaminoimidazole ribonucleotide synthase</fullName>
        <shortName evidence="4 5">N5-CAIR synthase</shortName>
        <ecNumber evidence="4 5">6.3.4.18</ecNumber>
    </recommendedName>
    <alternativeName>
        <fullName evidence="4 5">5-(carboxyamino)imidazole ribonucleotide synthetase</fullName>
    </alternativeName>
</protein>
<dbReference type="Pfam" id="PF02222">
    <property type="entry name" value="ATP-grasp"/>
    <property type="match status" value="1"/>
</dbReference>
<dbReference type="SUPFAM" id="SSF52440">
    <property type="entry name" value="PreATP-grasp domain"/>
    <property type="match status" value="1"/>
</dbReference>
<dbReference type="Gene3D" id="3.30.1490.20">
    <property type="entry name" value="ATP-grasp fold, A domain"/>
    <property type="match status" value="1"/>
</dbReference>
<keyword evidence="3 4" id="KW-0067">ATP-binding</keyword>
<evidence type="ECO:0000259" key="6">
    <source>
        <dbReference type="PROSITE" id="PS50975"/>
    </source>
</evidence>
<dbReference type="RefSeq" id="WP_006011654.1">
    <property type="nucleotide sequence ID" value="NZ_AUAV01000005.1"/>
</dbReference>
<dbReference type="Proteomes" id="UP000006251">
    <property type="component" value="Unassembled WGS sequence"/>
</dbReference>
<feature type="binding site" evidence="4">
    <location>
        <position position="133"/>
    </location>
    <ligand>
        <name>ATP</name>
        <dbReference type="ChEBI" id="CHEBI:30616"/>
    </ligand>
</feature>
<comment type="similarity">
    <text evidence="4 5">Belongs to the PurK/PurT family.</text>
</comment>
<feature type="binding site" evidence="4">
    <location>
        <begin position="138"/>
        <end position="144"/>
    </location>
    <ligand>
        <name>ATP</name>
        <dbReference type="ChEBI" id="CHEBI:30616"/>
    </ligand>
</feature>
<comment type="caution">
    <text evidence="4">Lacks conserved residue(s) required for the propagation of feature annotation.</text>
</comment>
<dbReference type="NCBIfam" id="NF004679">
    <property type="entry name" value="PRK06019.1-5"/>
    <property type="match status" value="1"/>
</dbReference>
<dbReference type="OrthoDB" id="9804625at2"/>
<dbReference type="Gene3D" id="3.40.50.20">
    <property type="match status" value="1"/>
</dbReference>
<dbReference type="GO" id="GO:0046872">
    <property type="term" value="F:metal ion binding"/>
    <property type="evidence" value="ECO:0007669"/>
    <property type="project" value="InterPro"/>
</dbReference>
<dbReference type="GO" id="GO:0004638">
    <property type="term" value="F:phosphoribosylaminoimidazole carboxylase activity"/>
    <property type="evidence" value="ECO:0007669"/>
    <property type="project" value="InterPro"/>
</dbReference>
<dbReference type="SUPFAM" id="SSF51246">
    <property type="entry name" value="Rudiment single hybrid motif"/>
    <property type="match status" value="1"/>
</dbReference>
<dbReference type="InterPro" id="IPR011761">
    <property type="entry name" value="ATP-grasp"/>
</dbReference>
<dbReference type="STRING" id="1121922.GCA_000428905_01285"/>
<evidence type="ECO:0000256" key="5">
    <source>
        <dbReference type="RuleBase" id="RU361200"/>
    </source>
</evidence>
<dbReference type="GO" id="GO:0034028">
    <property type="term" value="F:5-(carboxyamino)imidazole ribonucleotide synthase activity"/>
    <property type="evidence" value="ECO:0007669"/>
    <property type="project" value="UniProtKB-UniRule"/>
</dbReference>
<dbReference type="EC" id="6.3.4.18" evidence="4 5"/>
<dbReference type="Pfam" id="PF22660">
    <property type="entry name" value="RS_preATP-grasp-like"/>
    <property type="match status" value="1"/>
</dbReference>
<keyword evidence="2 4" id="KW-0658">Purine biosynthesis</keyword>
<dbReference type="SUPFAM" id="SSF56059">
    <property type="entry name" value="Glutathione synthetase ATP-binding domain-like"/>
    <property type="match status" value="1"/>
</dbReference>
<feature type="binding site" evidence="4">
    <location>
        <position position="204"/>
    </location>
    <ligand>
        <name>ATP</name>
        <dbReference type="ChEBI" id="CHEBI:30616"/>
    </ligand>
</feature>
<dbReference type="InterPro" id="IPR040686">
    <property type="entry name" value="PurK_C"/>
</dbReference>
<dbReference type="HAMAP" id="MF_01928">
    <property type="entry name" value="PurK"/>
    <property type="match status" value="1"/>
</dbReference>
<accession>K6YYP1</accession>
<dbReference type="PANTHER" id="PTHR11609:SF5">
    <property type="entry name" value="PHOSPHORIBOSYLAMINOIMIDAZOLE CARBOXYLASE"/>
    <property type="match status" value="1"/>
</dbReference>
<dbReference type="GO" id="GO:0005524">
    <property type="term" value="F:ATP binding"/>
    <property type="evidence" value="ECO:0007669"/>
    <property type="project" value="UniProtKB-UniRule"/>
</dbReference>
<feature type="binding site" evidence="4">
    <location>
        <position position="181"/>
    </location>
    <ligand>
        <name>ATP</name>
        <dbReference type="ChEBI" id="CHEBI:30616"/>
    </ligand>
</feature>
<sequence length="384" mass="42278">MKVLVYGSGQLAQMMYLAAAPLGVIVSAVDVFTETVVDPVSKKPTGVSLSQAIYDASAITIEFEHVPEHLLLEADKSGKLYPNVASILAGADRVREKVLLSKNKIPNCDYLIINHVDQLDGVVAALGEKVIFKASRDGYDGYGQWRISTAAELLALRHEFSLLDLKKVPLIAEKMMQFEREISLLGARSKDGRVVCFSLAENLHHEGQLHVSVAPITKLSDTLQQKANDIFATLATSMEYVGVLAVELFQCGEELYVNEIAPRVHNSGHWTQQGCSTSQFEQHIRAVLGLPLGSTEVIGVSAMVNIIGCTTFNRDLIGIPNVHLHWYGKEVRVKRKMGHINVIADSHANLGLKLKQLIEFLPLEHFPKLEGEATRLQKSSGFVY</sequence>
<evidence type="ECO:0000313" key="8">
    <source>
        <dbReference type="Proteomes" id="UP000006251"/>
    </source>
</evidence>
<dbReference type="Pfam" id="PF17769">
    <property type="entry name" value="PurK_C"/>
    <property type="match status" value="1"/>
</dbReference>
<dbReference type="NCBIfam" id="TIGR01161">
    <property type="entry name" value="purK"/>
    <property type="match status" value="1"/>
</dbReference>
<comment type="function">
    <text evidence="4">Catalyzes the ATP-dependent conversion of 5-aminoimidazole ribonucleotide (AIR) and HCO(3)(-) to N5-carboxyaminoimidazole ribonucleotide (N5-CAIR).</text>
</comment>
<feature type="binding site" evidence="4">
    <location>
        <position position="93"/>
    </location>
    <ligand>
        <name>ATP</name>
        <dbReference type="ChEBI" id="CHEBI:30616"/>
    </ligand>
</feature>
<comment type="subunit">
    <text evidence="4 5">Homodimer.</text>
</comment>
<evidence type="ECO:0000256" key="3">
    <source>
        <dbReference type="ARBA" id="ARBA00022840"/>
    </source>
</evidence>
<evidence type="ECO:0000256" key="1">
    <source>
        <dbReference type="ARBA" id="ARBA00022741"/>
    </source>
</evidence>
<dbReference type="UniPathway" id="UPA00074">
    <property type="reaction ID" value="UER00942"/>
</dbReference>
<keyword evidence="1 4" id="KW-0547">Nucleotide-binding</keyword>
<evidence type="ECO:0000256" key="4">
    <source>
        <dbReference type="HAMAP-Rule" id="MF_01928"/>
    </source>
</evidence>
<comment type="pathway">
    <text evidence="4 5">Purine metabolism; IMP biosynthesis via de novo pathway; 5-amino-1-(5-phospho-D-ribosyl)imidazole-4-carboxylate from 5-amino-1-(5-phospho-D-ribosyl)imidazole (N5-CAIR route): step 1/2.</text>
</comment>
<evidence type="ECO:0000313" key="7">
    <source>
        <dbReference type="EMBL" id="GAC29106.1"/>
    </source>
</evidence>
<keyword evidence="8" id="KW-1185">Reference proteome</keyword>
<feature type="domain" description="ATP-grasp" evidence="6">
    <location>
        <begin position="97"/>
        <end position="288"/>
    </location>
</feature>
<reference evidence="8" key="1">
    <citation type="journal article" date="2014" name="Environ. Microbiol.">
        <title>Comparative genomics of the marine bacterial genus Glaciecola reveals the high degree of genomic diversity and genomic characteristic for cold adaptation.</title>
        <authorList>
            <person name="Qin Q.L."/>
            <person name="Xie B.B."/>
            <person name="Yu Y."/>
            <person name="Shu Y.L."/>
            <person name="Rong J.C."/>
            <person name="Zhang Y.J."/>
            <person name="Zhao D.L."/>
            <person name="Chen X.L."/>
            <person name="Zhang X.Y."/>
            <person name="Chen B."/>
            <person name="Zhou B.C."/>
            <person name="Zhang Y.Z."/>
        </authorList>
    </citation>
    <scope>NUCLEOTIDE SEQUENCE [LARGE SCALE GENOMIC DNA]</scope>
    <source>
        <strain evidence="8">ACAM 615</strain>
    </source>
</reference>
<dbReference type="Gene3D" id="3.30.470.20">
    <property type="entry name" value="ATP-grasp fold, B domain"/>
    <property type="match status" value="1"/>
</dbReference>
<dbReference type="AlphaFoldDB" id="K6YYP1"/>
<keyword evidence="4 5" id="KW-0436">Ligase</keyword>
<feature type="binding site" evidence="4">
    <location>
        <begin position="258"/>
        <end position="259"/>
    </location>
    <ligand>
        <name>ATP</name>
        <dbReference type="ChEBI" id="CHEBI:30616"/>
    </ligand>
</feature>
<comment type="caution">
    <text evidence="7">The sequence shown here is derived from an EMBL/GenBank/DDBJ whole genome shotgun (WGS) entry which is preliminary data.</text>
</comment>
<dbReference type="PANTHER" id="PTHR11609">
    <property type="entry name" value="PURINE BIOSYNTHESIS PROTEIN 6/7, PUR6/7"/>
    <property type="match status" value="1"/>
</dbReference>
<dbReference type="GO" id="GO:0006189">
    <property type="term" value="P:'de novo' IMP biosynthetic process"/>
    <property type="evidence" value="ECO:0007669"/>
    <property type="project" value="UniProtKB-UniRule"/>
</dbReference>
<name>K6YYP1_9ALTE</name>
<organism evidence="7 8">
    <name type="scientific">Brumicola pallidula DSM 14239 = ACAM 615</name>
    <dbReference type="NCBI Taxonomy" id="1121922"/>
    <lineage>
        <taxon>Bacteria</taxon>
        <taxon>Pseudomonadati</taxon>
        <taxon>Pseudomonadota</taxon>
        <taxon>Gammaproteobacteria</taxon>
        <taxon>Alteromonadales</taxon>
        <taxon>Alteromonadaceae</taxon>
        <taxon>Brumicola</taxon>
    </lineage>
</organism>
<dbReference type="InterPro" id="IPR016185">
    <property type="entry name" value="PreATP-grasp_dom_sf"/>
</dbReference>
<evidence type="ECO:0000256" key="2">
    <source>
        <dbReference type="ARBA" id="ARBA00022755"/>
    </source>
</evidence>
<dbReference type="InterPro" id="IPR054350">
    <property type="entry name" value="PurT/PurK_preATP-grasp"/>
</dbReference>
<dbReference type="PROSITE" id="PS50975">
    <property type="entry name" value="ATP_GRASP"/>
    <property type="match status" value="1"/>
</dbReference>
<dbReference type="InterPro" id="IPR011054">
    <property type="entry name" value="Rudment_hybrid_motif"/>
</dbReference>